<feature type="region of interest" description="Disordered" evidence="14">
    <location>
        <begin position="1"/>
        <end position="39"/>
    </location>
</feature>
<dbReference type="SMART" id="SM00389">
    <property type="entry name" value="HOX"/>
    <property type="match status" value="2"/>
</dbReference>
<feature type="compositionally biased region" description="Basic and acidic residues" evidence="14">
    <location>
        <begin position="568"/>
        <end position="578"/>
    </location>
</feature>
<dbReference type="InterPro" id="IPR001965">
    <property type="entry name" value="Znf_PHD"/>
</dbReference>
<dbReference type="Pfam" id="PF00046">
    <property type="entry name" value="Homeodomain"/>
    <property type="match status" value="2"/>
</dbReference>
<evidence type="ECO:0000256" key="1">
    <source>
        <dbReference type="ARBA" id="ARBA00004123"/>
    </source>
</evidence>
<feature type="domain" description="PHD-type" evidence="15">
    <location>
        <begin position="237"/>
        <end position="294"/>
    </location>
</feature>
<feature type="region of interest" description="Disordered" evidence="14">
    <location>
        <begin position="335"/>
        <end position="432"/>
    </location>
</feature>
<proteinExistence type="inferred from homology"/>
<feature type="DNA-binding region" description="Homeobox" evidence="11">
    <location>
        <begin position="583"/>
        <end position="642"/>
    </location>
</feature>
<dbReference type="CDD" id="cd15504">
    <property type="entry name" value="PHD_PRHA_like"/>
    <property type="match status" value="1"/>
</dbReference>
<feature type="region of interest" description="Disordered" evidence="14">
    <location>
        <begin position="563"/>
        <end position="586"/>
    </location>
</feature>
<keyword evidence="6" id="KW-0805">Transcription regulation</keyword>
<dbReference type="InterPro" id="IPR013083">
    <property type="entry name" value="Znf_RING/FYVE/PHD"/>
</dbReference>
<dbReference type="Gene3D" id="3.30.40.10">
    <property type="entry name" value="Zinc/RING finger domain, C3HC4 (zinc finger)"/>
    <property type="match status" value="1"/>
</dbReference>
<feature type="compositionally biased region" description="Basic and acidic residues" evidence="14">
    <location>
        <begin position="794"/>
        <end position="804"/>
    </location>
</feature>
<feature type="compositionally biased region" description="Basic and acidic residues" evidence="14">
    <location>
        <begin position="1"/>
        <end position="12"/>
    </location>
</feature>
<dbReference type="InterPro" id="IPR019787">
    <property type="entry name" value="Znf_PHD-finger"/>
</dbReference>
<feature type="region of interest" description="Disordered" evidence="14">
    <location>
        <begin position="747"/>
        <end position="840"/>
    </location>
</feature>
<evidence type="ECO:0000313" key="17">
    <source>
        <dbReference type="EMBL" id="KAK8952800.1"/>
    </source>
</evidence>
<accession>A0ABR2LVA3</accession>
<feature type="DNA-binding region" description="Homeobox" evidence="11">
    <location>
        <begin position="664"/>
        <end position="706"/>
    </location>
</feature>
<dbReference type="Pfam" id="PF00628">
    <property type="entry name" value="PHD"/>
    <property type="match status" value="1"/>
</dbReference>
<feature type="compositionally biased region" description="Acidic residues" evidence="14">
    <location>
        <begin position="394"/>
        <end position="405"/>
    </location>
</feature>
<reference evidence="17 18" key="1">
    <citation type="journal article" date="2022" name="Nat. Plants">
        <title>Genomes of leafy and leafless Platanthera orchids illuminate the evolution of mycoheterotrophy.</title>
        <authorList>
            <person name="Li M.H."/>
            <person name="Liu K.W."/>
            <person name="Li Z."/>
            <person name="Lu H.C."/>
            <person name="Ye Q.L."/>
            <person name="Zhang D."/>
            <person name="Wang J.Y."/>
            <person name="Li Y.F."/>
            <person name="Zhong Z.M."/>
            <person name="Liu X."/>
            <person name="Yu X."/>
            <person name="Liu D.K."/>
            <person name="Tu X.D."/>
            <person name="Liu B."/>
            <person name="Hao Y."/>
            <person name="Liao X.Y."/>
            <person name="Jiang Y.T."/>
            <person name="Sun W.H."/>
            <person name="Chen J."/>
            <person name="Chen Y.Q."/>
            <person name="Ai Y."/>
            <person name="Zhai J.W."/>
            <person name="Wu S.S."/>
            <person name="Zhou Z."/>
            <person name="Hsiao Y.Y."/>
            <person name="Wu W.L."/>
            <person name="Chen Y.Y."/>
            <person name="Lin Y.F."/>
            <person name="Hsu J.L."/>
            <person name="Li C.Y."/>
            <person name="Wang Z.W."/>
            <person name="Zhao X."/>
            <person name="Zhong W.Y."/>
            <person name="Ma X.K."/>
            <person name="Ma L."/>
            <person name="Huang J."/>
            <person name="Chen G.Z."/>
            <person name="Huang M.Z."/>
            <person name="Huang L."/>
            <person name="Peng D.H."/>
            <person name="Luo Y.B."/>
            <person name="Zou S.Q."/>
            <person name="Chen S.P."/>
            <person name="Lan S."/>
            <person name="Tsai W.C."/>
            <person name="Van de Peer Y."/>
            <person name="Liu Z.J."/>
        </authorList>
    </citation>
    <scope>NUCLEOTIDE SEQUENCE [LARGE SCALE GENOMIC DNA]</scope>
    <source>
        <strain evidence="17">Lor288</strain>
    </source>
</reference>
<keyword evidence="10 11" id="KW-0539">Nucleus</keyword>
<evidence type="ECO:0000259" key="15">
    <source>
        <dbReference type="PROSITE" id="PS50016"/>
    </source>
</evidence>
<dbReference type="PROSITE" id="PS01359">
    <property type="entry name" value="ZF_PHD_1"/>
    <property type="match status" value="1"/>
</dbReference>
<keyword evidence="4 12" id="KW-0863">Zinc-finger</keyword>
<evidence type="ECO:0000256" key="8">
    <source>
        <dbReference type="ARBA" id="ARBA00023155"/>
    </source>
</evidence>
<dbReference type="CDD" id="cd00086">
    <property type="entry name" value="homeodomain"/>
    <property type="match status" value="2"/>
</dbReference>
<dbReference type="SUPFAM" id="SSF46689">
    <property type="entry name" value="Homeodomain-like"/>
    <property type="match status" value="2"/>
</dbReference>
<protein>
    <submittedName>
        <fullName evidence="17">Homeobox protein HOX1A</fullName>
    </submittedName>
</protein>
<feature type="region of interest" description="Disordered" evidence="14">
    <location>
        <begin position="713"/>
        <end position="732"/>
    </location>
</feature>
<keyword evidence="7 11" id="KW-0238">DNA-binding</keyword>
<feature type="compositionally biased region" description="Basic residues" evidence="14">
    <location>
        <begin position="13"/>
        <end position="23"/>
    </location>
</feature>
<dbReference type="GO" id="GO:0003677">
    <property type="term" value="F:DNA binding"/>
    <property type="evidence" value="ECO:0007669"/>
    <property type="project" value="UniProtKB-KW"/>
</dbReference>
<evidence type="ECO:0000256" key="2">
    <source>
        <dbReference type="ARBA" id="ARBA00007427"/>
    </source>
</evidence>
<feature type="compositionally biased region" description="Low complexity" evidence="14">
    <location>
        <begin position="30"/>
        <end position="39"/>
    </location>
</feature>
<comment type="caution">
    <text evidence="17">The sequence shown here is derived from an EMBL/GenBank/DDBJ whole genome shotgun (WGS) entry which is preliminary data.</text>
</comment>
<evidence type="ECO:0000256" key="9">
    <source>
        <dbReference type="ARBA" id="ARBA00023163"/>
    </source>
</evidence>
<organism evidence="17 18">
    <name type="scientific">Platanthera guangdongensis</name>
    <dbReference type="NCBI Taxonomy" id="2320717"/>
    <lineage>
        <taxon>Eukaryota</taxon>
        <taxon>Viridiplantae</taxon>
        <taxon>Streptophyta</taxon>
        <taxon>Embryophyta</taxon>
        <taxon>Tracheophyta</taxon>
        <taxon>Spermatophyta</taxon>
        <taxon>Magnoliopsida</taxon>
        <taxon>Liliopsida</taxon>
        <taxon>Asparagales</taxon>
        <taxon>Orchidaceae</taxon>
        <taxon>Orchidoideae</taxon>
        <taxon>Orchideae</taxon>
        <taxon>Orchidinae</taxon>
        <taxon>Platanthera</taxon>
    </lineage>
</organism>
<evidence type="ECO:0000256" key="3">
    <source>
        <dbReference type="ARBA" id="ARBA00022723"/>
    </source>
</evidence>
<keyword evidence="18" id="KW-1185">Reference proteome</keyword>
<dbReference type="PROSITE" id="PS50071">
    <property type="entry name" value="HOMEOBOX_2"/>
    <property type="match status" value="2"/>
</dbReference>
<feature type="domain" description="Homeobox" evidence="16">
    <location>
        <begin position="662"/>
        <end position="705"/>
    </location>
</feature>
<feature type="compositionally biased region" description="Basic and acidic residues" evidence="14">
    <location>
        <begin position="814"/>
        <end position="840"/>
    </location>
</feature>
<comment type="subcellular location">
    <subcellularLocation>
        <location evidence="1 11 13">Nucleus</location>
    </subcellularLocation>
</comment>
<dbReference type="Gene3D" id="1.10.10.60">
    <property type="entry name" value="Homeodomain-like"/>
    <property type="match status" value="2"/>
</dbReference>
<evidence type="ECO:0000259" key="16">
    <source>
        <dbReference type="PROSITE" id="PS50071"/>
    </source>
</evidence>
<feature type="domain" description="Homeobox" evidence="16">
    <location>
        <begin position="581"/>
        <end position="641"/>
    </location>
</feature>
<keyword evidence="8 11" id="KW-0371">Homeobox</keyword>
<dbReference type="PANTHER" id="PTHR12628:SF13">
    <property type="entry name" value="HOMEOBOX PROTEIN HAT3.1"/>
    <property type="match status" value="1"/>
</dbReference>
<feature type="compositionally biased region" description="Polar residues" evidence="14">
    <location>
        <begin position="713"/>
        <end position="727"/>
    </location>
</feature>
<dbReference type="PANTHER" id="PTHR12628">
    <property type="entry name" value="POLYCOMB-LIKE TRANSCRIPTION FACTOR"/>
    <property type="match status" value="1"/>
</dbReference>
<dbReference type="SMART" id="SM00249">
    <property type="entry name" value="PHD"/>
    <property type="match status" value="1"/>
</dbReference>
<dbReference type="InterPro" id="IPR019786">
    <property type="entry name" value="Zinc_finger_PHD-type_CS"/>
</dbReference>
<evidence type="ECO:0000256" key="13">
    <source>
        <dbReference type="RuleBase" id="RU000682"/>
    </source>
</evidence>
<evidence type="ECO:0000256" key="5">
    <source>
        <dbReference type="ARBA" id="ARBA00022833"/>
    </source>
</evidence>
<keyword evidence="3" id="KW-0479">Metal-binding</keyword>
<dbReference type="Proteomes" id="UP001412067">
    <property type="component" value="Unassembled WGS sequence"/>
</dbReference>
<feature type="compositionally biased region" description="Low complexity" evidence="14">
    <location>
        <begin position="369"/>
        <end position="381"/>
    </location>
</feature>
<feature type="compositionally biased region" description="Low complexity" evidence="14">
    <location>
        <begin position="747"/>
        <end position="757"/>
    </location>
</feature>
<evidence type="ECO:0000313" key="18">
    <source>
        <dbReference type="Proteomes" id="UP001412067"/>
    </source>
</evidence>
<dbReference type="SUPFAM" id="SSF57903">
    <property type="entry name" value="FYVE/PHD zinc finger"/>
    <property type="match status" value="1"/>
</dbReference>
<name>A0ABR2LVA3_9ASPA</name>
<dbReference type="InterPro" id="IPR009057">
    <property type="entry name" value="Homeodomain-like_sf"/>
</dbReference>
<evidence type="ECO:0000256" key="14">
    <source>
        <dbReference type="SAM" id="MobiDB-lite"/>
    </source>
</evidence>
<comment type="similarity">
    <text evidence="2">Belongs to the PHD-associated homeobox family.</text>
</comment>
<dbReference type="InterPro" id="IPR011011">
    <property type="entry name" value="Znf_FYVE_PHD"/>
</dbReference>
<evidence type="ECO:0000256" key="12">
    <source>
        <dbReference type="PROSITE-ProRule" id="PRU00146"/>
    </source>
</evidence>
<dbReference type="EMBL" id="JBBWWR010000014">
    <property type="protein sequence ID" value="KAK8952800.1"/>
    <property type="molecule type" value="Genomic_DNA"/>
</dbReference>
<evidence type="ECO:0000256" key="10">
    <source>
        <dbReference type="ARBA" id="ARBA00023242"/>
    </source>
</evidence>
<evidence type="ECO:0000256" key="7">
    <source>
        <dbReference type="ARBA" id="ARBA00023125"/>
    </source>
</evidence>
<dbReference type="InterPro" id="IPR045876">
    <property type="entry name" value="PRHA-like_PHD-finger"/>
</dbReference>
<sequence length="840" mass="94075">MASLEKRDDKKKISSRANKRSTVQKHDPKPGSSGSKPSKSLITNFLKVLSKKQIDQNEFHLIATPHSKKKDVENGTLRSPNKLACKRKKAFPKPRGSYRLRSLDSGRVLRSANTAKCNSLLIPVSTPENLVARPKKRGKKSVKKSDQDELSRIKKHIRYMLKRMNYEQSLIDAYSGEGWKGQSAEKIRPEKELGRAKSEILRCKLKVREIFHHLDSLLAEGRLQESLFDTDGIDSENIFCGKCGSKEVSTENDIILCDGVCERGFHQNCLNPPLLSEDIPSGDEGWLCPECDCKLESIDLLNEFLEKDISFEDSWERIFPEAAAFANGNGQYDGLNLPSDDFEDDGYNPAPRVGVNEQVERSVCEESDSSSSSCDSTSSDENTGQLAHATVELPTDDSEDEDYDPDAIIPDKEIQKTNCSSDESDFTSDSDPFCTELRKNSLVGTASASSPPTLEFFKDSVRENLKDQDMRLDDSKHLSPMLEVEKQESGLRSSNKRDRERLDYKKLYDEAYGKSSSDSSDDEDWCEKITPKKLMKINDDEEIDEDSIYTVAKTTQKLKKGISSISASEKEHVPRESHSSSYSSTRRTKYGIANKKKLYDAFQENQYPTKEKKECLAQELGMTFQQVTKWFGNVRHSSTAASTPPKATDSIRTAEKPYKKKLNEAFQENQYPSKGKKEELAQELGMTSRQVSRWFESARRNFLVSAKKSSVPLTSCSNKAQAPNSDMLNMGAADMTPGEFALDKATITTSTSNSSPSHLKDRIILTDTSTPEGCTSYRKPKKRLDLESSGIPTTDKDASNEMGKKSPVATSPKSESKGKGEEDDRQKAIAKELRRMKAGR</sequence>
<keyword evidence="9" id="KW-0804">Transcription</keyword>
<evidence type="ECO:0000256" key="6">
    <source>
        <dbReference type="ARBA" id="ARBA00023015"/>
    </source>
</evidence>
<keyword evidence="5" id="KW-0862">Zinc</keyword>
<dbReference type="PROSITE" id="PS50016">
    <property type="entry name" value="ZF_PHD_2"/>
    <property type="match status" value="1"/>
</dbReference>
<feature type="region of interest" description="Disordered" evidence="14">
    <location>
        <begin position="467"/>
        <end position="500"/>
    </location>
</feature>
<evidence type="ECO:0000256" key="11">
    <source>
        <dbReference type="PROSITE-ProRule" id="PRU00108"/>
    </source>
</evidence>
<dbReference type="InterPro" id="IPR001356">
    <property type="entry name" value="HD"/>
</dbReference>
<evidence type="ECO:0000256" key="4">
    <source>
        <dbReference type="ARBA" id="ARBA00022771"/>
    </source>
</evidence>
<gene>
    <name evidence="17" type="primary">HOX1A</name>
    <name evidence="17" type="ORF">KSP40_PGU000070</name>
</gene>